<dbReference type="AlphaFoldDB" id="A0A1T0APV3"/>
<proteinExistence type="predicted"/>
<keyword evidence="2" id="KW-1185">Reference proteome</keyword>
<evidence type="ECO:0000313" key="2">
    <source>
        <dbReference type="Proteomes" id="UP000190867"/>
    </source>
</evidence>
<gene>
    <name evidence="1" type="ORF">B0187_09745</name>
</gene>
<dbReference type="RefSeq" id="WP_078237655.1">
    <property type="nucleotide sequence ID" value="NZ_MUYA01000019.1"/>
</dbReference>
<dbReference type="OrthoDB" id="2833825at2"/>
<dbReference type="Proteomes" id="UP000190867">
    <property type="component" value="Unassembled WGS sequence"/>
</dbReference>
<name>A0A1T0APV3_9PAST</name>
<protein>
    <submittedName>
        <fullName evidence="1">Uncharacterized protein</fullName>
    </submittedName>
</protein>
<dbReference type="EMBL" id="MUYA01000019">
    <property type="protein sequence ID" value="OOR98073.1"/>
    <property type="molecule type" value="Genomic_DNA"/>
</dbReference>
<evidence type="ECO:0000313" key="1">
    <source>
        <dbReference type="EMBL" id="OOR98073.1"/>
    </source>
</evidence>
<sequence>MKNLTKVVQRFISNKEITHRYHSFDLCYSHFRQTKEKLADNMPSKQQIEQSCYVLWGYLASWGMLRNSFLLECNPAYLKPLVQWIYQQDNAVWKLDVADYLDKKEEIIRLYKEVEDKVKPKEWKEDKSVSETLITKILLGVFAVTPAYDRFFRLTFTALAKSNKKKLGKFENSLAFIHQFYQDNQAEIDRLSQSIIVRDFDGKPMKYHYSKAKILDMYGFLASYEPTSSDE</sequence>
<dbReference type="STRING" id="734.B0187_09745"/>
<comment type="caution">
    <text evidence="1">The sequence shown here is derived from an EMBL/GenBank/DDBJ whole genome shotgun (WGS) entry which is preliminary data.</text>
</comment>
<accession>A0A1T0APV3</accession>
<organism evidence="1 2">
    <name type="scientific">Haemophilus paracuniculus</name>
    <dbReference type="NCBI Taxonomy" id="734"/>
    <lineage>
        <taxon>Bacteria</taxon>
        <taxon>Pseudomonadati</taxon>
        <taxon>Pseudomonadota</taxon>
        <taxon>Gammaproteobacteria</taxon>
        <taxon>Pasteurellales</taxon>
        <taxon>Pasteurellaceae</taxon>
        <taxon>Haemophilus</taxon>
    </lineage>
</organism>
<reference evidence="1 2" key="1">
    <citation type="submission" date="2017-02" db="EMBL/GenBank/DDBJ databases">
        <title>Draft genome sequence of Haemophilus paracuniculus CCUG 43573 type strain.</title>
        <authorList>
            <person name="Engstrom-Jakobsson H."/>
            <person name="Salva-Serra F."/>
            <person name="Thorell K."/>
            <person name="Gonzales-Siles L."/>
            <person name="Karlsson R."/>
            <person name="Boulund F."/>
            <person name="Engstrand L."/>
            <person name="Kristiansson E."/>
            <person name="Moore E."/>
        </authorList>
    </citation>
    <scope>NUCLEOTIDE SEQUENCE [LARGE SCALE GENOMIC DNA]</scope>
    <source>
        <strain evidence="1 2">CCUG 43573</strain>
    </source>
</reference>